<dbReference type="RefSeq" id="WP_068592922.1">
    <property type="nucleotide sequence ID" value="NZ_LRXL01000045.1"/>
</dbReference>
<evidence type="ECO:0000259" key="1">
    <source>
        <dbReference type="Pfam" id="PF12867"/>
    </source>
</evidence>
<dbReference type="STRING" id="1763537.ULVI_11500"/>
<keyword evidence="3" id="KW-1185">Reference proteome</keyword>
<organism evidence="2 3">
    <name type="scientific">Cochleicola gelatinilyticus</name>
    <dbReference type="NCBI Taxonomy" id="1763537"/>
    <lineage>
        <taxon>Bacteria</taxon>
        <taxon>Pseudomonadati</taxon>
        <taxon>Bacteroidota</taxon>
        <taxon>Flavobacteriia</taxon>
        <taxon>Flavobacteriales</taxon>
        <taxon>Flavobacteriaceae</taxon>
        <taxon>Cochleicola</taxon>
    </lineage>
</organism>
<protein>
    <submittedName>
        <fullName evidence="2">Damage-inducible protein DinB</fullName>
    </submittedName>
</protein>
<dbReference type="AlphaFoldDB" id="A0A167H111"/>
<evidence type="ECO:0000313" key="3">
    <source>
        <dbReference type="Proteomes" id="UP000077013"/>
    </source>
</evidence>
<dbReference type="OrthoDB" id="9793216at2"/>
<evidence type="ECO:0000313" key="2">
    <source>
        <dbReference type="EMBL" id="OAB78100.1"/>
    </source>
</evidence>
<dbReference type="SUPFAM" id="SSF109854">
    <property type="entry name" value="DinB/YfiT-like putative metalloenzymes"/>
    <property type="match status" value="1"/>
</dbReference>
<dbReference type="Proteomes" id="UP000077013">
    <property type="component" value="Unassembled WGS sequence"/>
</dbReference>
<accession>A0A167H111</accession>
<proteinExistence type="predicted"/>
<dbReference type="EMBL" id="LRXL01000045">
    <property type="protein sequence ID" value="OAB78100.1"/>
    <property type="molecule type" value="Genomic_DNA"/>
</dbReference>
<dbReference type="InterPro" id="IPR024775">
    <property type="entry name" value="DinB-like"/>
</dbReference>
<gene>
    <name evidence="2" type="ORF">ULVI_11500</name>
</gene>
<sequence>MTSQEYNPYYKTYINLVTEPLLTKSLSIGLLNITDFFNAIPNDKLEYRYATNKWTPKEVLLHLIDTERVFSYRALTFARSKNVELPGFDQDEFVQNSDANKYTLDELLDDYLATRTATISLFKGFNEKTLQQSGIASGSTLSVRAAGTIICGHEIHHCNIIKERYL</sequence>
<comment type="caution">
    <text evidence="2">The sequence shown here is derived from an EMBL/GenBank/DDBJ whole genome shotgun (WGS) entry which is preliminary data.</text>
</comment>
<name>A0A167H111_9FLAO</name>
<feature type="domain" description="DinB-like" evidence="1">
    <location>
        <begin position="35"/>
        <end position="161"/>
    </location>
</feature>
<dbReference type="InterPro" id="IPR034660">
    <property type="entry name" value="DinB/YfiT-like"/>
</dbReference>
<dbReference type="Pfam" id="PF12867">
    <property type="entry name" value="DinB_2"/>
    <property type="match status" value="1"/>
</dbReference>
<reference evidence="2 3" key="1">
    <citation type="submission" date="2016-02" db="EMBL/GenBank/DDBJ databases">
        <title>Ulvibacter sp. LPB0005, isolated from Thais luteostoma.</title>
        <authorList>
            <person name="Shin S.-K."/>
            <person name="Yi H."/>
        </authorList>
    </citation>
    <scope>NUCLEOTIDE SEQUENCE [LARGE SCALE GENOMIC DNA]</scope>
    <source>
        <strain evidence="2 3">LPB0005</strain>
    </source>
</reference>
<dbReference type="Gene3D" id="1.20.120.450">
    <property type="entry name" value="dinb family like domain"/>
    <property type="match status" value="1"/>
</dbReference>